<evidence type="ECO:0000313" key="2">
    <source>
        <dbReference type="Proteomes" id="UP001172083"/>
    </source>
</evidence>
<organism evidence="1 2">
    <name type="scientific">Agaribacillus aureus</name>
    <dbReference type="NCBI Taxonomy" id="3051825"/>
    <lineage>
        <taxon>Bacteria</taxon>
        <taxon>Pseudomonadati</taxon>
        <taxon>Bacteroidota</taxon>
        <taxon>Cytophagia</taxon>
        <taxon>Cytophagales</taxon>
        <taxon>Splendidivirgaceae</taxon>
        <taxon>Agaribacillus</taxon>
    </lineage>
</organism>
<dbReference type="EMBL" id="JAUJEB010000005">
    <property type="protein sequence ID" value="MDN5215031.1"/>
    <property type="molecule type" value="Genomic_DNA"/>
</dbReference>
<sequence length="277" mass="32603">MIDKIFEEISENIWHRIKDSELCGIRQGEETITDHILLELFRKQTPNIQIIQTPKIQEKNQGTDWEWWIGSHQHGWLRYAVQAKKLKSGKNYYGSLNHLVGQKGPKPRQIDVLKRYSKKNKAIPLYCFYNHVNNLKLEKFWNCELDYEKLQFGWTYTPLEIVELALNKKGRRNFQYIHFQKKTLPMRCLVKCPNILRVYHSANALRPYDFEDLEYLQRGYHRSLPSIFGAAIETGKIVEFPPDLYNPETNLYPKRIGIINNDEEITAANSNSQCGGD</sequence>
<accession>A0ABT8LF92</accession>
<gene>
    <name evidence="1" type="ORF">QQ020_23320</name>
</gene>
<proteinExistence type="predicted"/>
<dbReference type="Proteomes" id="UP001172083">
    <property type="component" value="Unassembled WGS sequence"/>
</dbReference>
<dbReference type="InterPro" id="IPR046723">
    <property type="entry name" value="DUF6615"/>
</dbReference>
<keyword evidence="2" id="KW-1185">Reference proteome</keyword>
<evidence type="ECO:0000313" key="1">
    <source>
        <dbReference type="EMBL" id="MDN5215031.1"/>
    </source>
</evidence>
<reference evidence="1" key="1">
    <citation type="submission" date="2023-06" db="EMBL/GenBank/DDBJ databases">
        <title>Genomic of Agaribacillus aureum.</title>
        <authorList>
            <person name="Wang G."/>
        </authorList>
    </citation>
    <scope>NUCLEOTIDE SEQUENCE</scope>
    <source>
        <strain evidence="1">BMA12</strain>
    </source>
</reference>
<evidence type="ECO:0008006" key="3">
    <source>
        <dbReference type="Google" id="ProtNLM"/>
    </source>
</evidence>
<protein>
    <recommendedName>
        <fullName evidence="3">Restriction endonuclease</fullName>
    </recommendedName>
</protein>
<dbReference type="RefSeq" id="WP_346760369.1">
    <property type="nucleotide sequence ID" value="NZ_JAUJEB010000005.1"/>
</dbReference>
<name>A0ABT8LF92_9BACT</name>
<dbReference type="Pfam" id="PF20320">
    <property type="entry name" value="DUF6615"/>
    <property type="match status" value="1"/>
</dbReference>
<comment type="caution">
    <text evidence="1">The sequence shown here is derived from an EMBL/GenBank/DDBJ whole genome shotgun (WGS) entry which is preliminary data.</text>
</comment>